<dbReference type="Proteomes" id="UP001519289">
    <property type="component" value="Unassembled WGS sequence"/>
</dbReference>
<dbReference type="EMBL" id="JAGGLG010000002">
    <property type="protein sequence ID" value="MBP2017044.1"/>
    <property type="molecule type" value="Genomic_DNA"/>
</dbReference>
<dbReference type="PANTHER" id="PTHR34448:SF1">
    <property type="entry name" value="BLL6088 PROTEIN"/>
    <property type="match status" value="1"/>
</dbReference>
<dbReference type="InterPro" id="IPR052170">
    <property type="entry name" value="M29_Exopeptidase"/>
</dbReference>
<accession>A0ABS4JRH6</accession>
<proteinExistence type="predicted"/>
<name>A0ABS4JRH6_9FIRM</name>
<keyword evidence="2" id="KW-0031">Aminopeptidase</keyword>
<organism evidence="2 3">
    <name type="scientific">Symbiobacterium terraclitae</name>
    <dbReference type="NCBI Taxonomy" id="557451"/>
    <lineage>
        <taxon>Bacteria</taxon>
        <taxon>Bacillati</taxon>
        <taxon>Bacillota</taxon>
        <taxon>Clostridia</taxon>
        <taxon>Eubacteriales</taxon>
        <taxon>Symbiobacteriaceae</taxon>
        <taxon>Symbiobacterium</taxon>
    </lineage>
</organism>
<protein>
    <submittedName>
        <fullName evidence="2">Leucyl aminopeptidase (Aminopeptidase T)</fullName>
    </submittedName>
</protein>
<keyword evidence="2" id="KW-0378">Hydrolase</keyword>
<evidence type="ECO:0000313" key="3">
    <source>
        <dbReference type="Proteomes" id="UP001519289"/>
    </source>
</evidence>
<keyword evidence="2" id="KW-0645">Protease</keyword>
<dbReference type="SUPFAM" id="SSF144052">
    <property type="entry name" value="Thermophilic metalloprotease-like"/>
    <property type="match status" value="1"/>
</dbReference>
<dbReference type="GO" id="GO:0004177">
    <property type="term" value="F:aminopeptidase activity"/>
    <property type="evidence" value="ECO:0007669"/>
    <property type="project" value="UniProtKB-KW"/>
</dbReference>
<dbReference type="PANTHER" id="PTHR34448">
    <property type="entry name" value="AMINOPEPTIDASE"/>
    <property type="match status" value="1"/>
</dbReference>
<reference evidence="2 3" key="1">
    <citation type="submission" date="2021-03" db="EMBL/GenBank/DDBJ databases">
        <title>Genomic Encyclopedia of Type Strains, Phase IV (KMG-IV): sequencing the most valuable type-strain genomes for metagenomic binning, comparative biology and taxonomic classification.</title>
        <authorList>
            <person name="Goeker M."/>
        </authorList>
    </citation>
    <scope>NUCLEOTIDE SEQUENCE [LARGE SCALE GENOMIC DNA]</scope>
    <source>
        <strain evidence="2 3">DSM 27138</strain>
    </source>
</reference>
<dbReference type="RefSeq" id="WP_209465195.1">
    <property type="nucleotide sequence ID" value="NZ_JAGGLG010000002.1"/>
</dbReference>
<dbReference type="Pfam" id="PF26233">
    <property type="entry name" value="NicX"/>
    <property type="match status" value="1"/>
</dbReference>
<keyword evidence="1" id="KW-0479">Metal-binding</keyword>
<dbReference type="InterPro" id="IPR058739">
    <property type="entry name" value="NicX"/>
</dbReference>
<evidence type="ECO:0000256" key="1">
    <source>
        <dbReference type="ARBA" id="ARBA00022723"/>
    </source>
</evidence>
<evidence type="ECO:0000313" key="2">
    <source>
        <dbReference type="EMBL" id="MBP2017044.1"/>
    </source>
</evidence>
<gene>
    <name evidence="2" type="ORF">J2Z79_000418</name>
</gene>
<comment type="caution">
    <text evidence="2">The sequence shown here is derived from an EMBL/GenBank/DDBJ whole genome shotgun (WGS) entry which is preliminary data.</text>
</comment>
<keyword evidence="3" id="KW-1185">Reference proteome</keyword>
<sequence>MASWTETVLCESLGLRPGERVLIMADAPLAEAAEALAAAAGEAGAGRVARFALPEPRAGLQLVPRGLAAAAGGADVLVCLRSDLDLAREDAPVRAARGALRQAGRGRLAVLAQVDLAVLEATLEHGLAEVERRAEELAGRMRAAAGAHLTAPGGTDLRLSWAGRPVLAETGRLQEPGSAGNLPPGEAYVAPHEARADGRLVVDVALGDIPLDGPVALTFRQGRVVEVAGGKAAAELRRRLGDDPWAWTIGEFGLGANPHVAPCDRVSLAEKALGTAHVALGGNRAFGGRNPAPTHYDCVIAAPAVRYLDA</sequence>